<name>A0A164PB90_9AGAM</name>
<protein>
    <submittedName>
        <fullName evidence="2">Uncharacterized protein</fullName>
    </submittedName>
</protein>
<evidence type="ECO:0000256" key="1">
    <source>
        <dbReference type="SAM" id="MobiDB-lite"/>
    </source>
</evidence>
<keyword evidence="3" id="KW-1185">Reference proteome</keyword>
<proteinExistence type="predicted"/>
<evidence type="ECO:0000313" key="2">
    <source>
        <dbReference type="EMBL" id="KZS88550.1"/>
    </source>
</evidence>
<feature type="region of interest" description="Disordered" evidence="1">
    <location>
        <begin position="368"/>
        <end position="417"/>
    </location>
</feature>
<dbReference type="AlphaFoldDB" id="A0A164PB90"/>
<organism evidence="2 3">
    <name type="scientific">Sistotremastrum niveocremeum HHB9708</name>
    <dbReference type="NCBI Taxonomy" id="1314777"/>
    <lineage>
        <taxon>Eukaryota</taxon>
        <taxon>Fungi</taxon>
        <taxon>Dikarya</taxon>
        <taxon>Basidiomycota</taxon>
        <taxon>Agaricomycotina</taxon>
        <taxon>Agaricomycetes</taxon>
        <taxon>Sistotremastrales</taxon>
        <taxon>Sistotremastraceae</taxon>
        <taxon>Sertulicium</taxon>
        <taxon>Sertulicium niveocremeum</taxon>
    </lineage>
</organism>
<feature type="compositionally biased region" description="Pro residues" evidence="1">
    <location>
        <begin position="369"/>
        <end position="406"/>
    </location>
</feature>
<sequence length="434" mass="47867">MSGREKTSSLIADDTGVRAYAGRLAVATLKAGDYTAFFESWESLEESTDPSLIQDAAWPAMQVLEELVRLGQVPPEWLEKSHTVLFNFTLQTINCLDEFGRGNGKRDADVTCRDIAMALCLLEENGVKLFERCLLPRLQSMSLIGKRRVIQKVVRAIAENWLANDLTSDTRERILRGITLIISNNSSSTTSSSSASQSSLLSYIPTTTHLLSTCSALNDELLGSCILAEALRDPEIDLKTDATVWLIPLQQSLARDKFNFGFKPFNEFWVARVHHFAMDLPPVPQVLKGFEFYGDGSSKANKTVIGQIRALGASNSQIKKVKSWLCRRSQILILARALEALPSRMAALGPRFEVFRCEPYEVDVAPVEAPAPPEATPPPLASSSSLPPPYSPPPTESPEASTPPPSSKRKELHDASESVSFMGWLSKSVRQRLF</sequence>
<dbReference type="EMBL" id="KV419435">
    <property type="protein sequence ID" value="KZS88550.1"/>
    <property type="molecule type" value="Genomic_DNA"/>
</dbReference>
<reference evidence="2 3" key="1">
    <citation type="journal article" date="2016" name="Mol. Biol. Evol.">
        <title>Comparative Genomics of Early-Diverging Mushroom-Forming Fungi Provides Insights into the Origins of Lignocellulose Decay Capabilities.</title>
        <authorList>
            <person name="Nagy L.G."/>
            <person name="Riley R."/>
            <person name="Tritt A."/>
            <person name="Adam C."/>
            <person name="Daum C."/>
            <person name="Floudas D."/>
            <person name="Sun H."/>
            <person name="Yadav J.S."/>
            <person name="Pangilinan J."/>
            <person name="Larsson K.H."/>
            <person name="Matsuura K."/>
            <person name="Barry K."/>
            <person name="Labutti K."/>
            <person name="Kuo R."/>
            <person name="Ohm R.A."/>
            <person name="Bhattacharya S.S."/>
            <person name="Shirouzu T."/>
            <person name="Yoshinaga Y."/>
            <person name="Martin F.M."/>
            <person name="Grigoriev I.V."/>
            <person name="Hibbett D.S."/>
        </authorList>
    </citation>
    <scope>NUCLEOTIDE SEQUENCE [LARGE SCALE GENOMIC DNA]</scope>
    <source>
        <strain evidence="2 3">HHB9708</strain>
    </source>
</reference>
<accession>A0A164PB90</accession>
<dbReference type="Proteomes" id="UP000076722">
    <property type="component" value="Unassembled WGS sequence"/>
</dbReference>
<evidence type="ECO:0000313" key="3">
    <source>
        <dbReference type="Proteomes" id="UP000076722"/>
    </source>
</evidence>
<gene>
    <name evidence="2" type="ORF">SISNIDRAFT_459586</name>
</gene>